<reference evidence="3" key="1">
    <citation type="journal article" date="2011" name="Nat. Genet.">
        <title>The Arabidopsis lyrata genome sequence and the basis of rapid genome size change.</title>
        <authorList>
            <person name="Hu T.T."/>
            <person name="Pattyn P."/>
            <person name="Bakker E.G."/>
            <person name="Cao J."/>
            <person name="Cheng J.-F."/>
            <person name="Clark R.M."/>
            <person name="Fahlgren N."/>
            <person name="Fawcett J.A."/>
            <person name="Grimwood J."/>
            <person name="Gundlach H."/>
            <person name="Haberer G."/>
            <person name="Hollister J.D."/>
            <person name="Ossowski S."/>
            <person name="Ottilar R.P."/>
            <person name="Salamov A.A."/>
            <person name="Schneeberger K."/>
            <person name="Spannagl M."/>
            <person name="Wang X."/>
            <person name="Yang L."/>
            <person name="Nasrallah M.E."/>
            <person name="Bergelson J."/>
            <person name="Carrington J.C."/>
            <person name="Gaut B.S."/>
            <person name="Schmutz J."/>
            <person name="Mayer K.F.X."/>
            <person name="Van de Peer Y."/>
            <person name="Grigoriev I.V."/>
            <person name="Nordborg M."/>
            <person name="Weigel D."/>
            <person name="Guo Y.-L."/>
        </authorList>
    </citation>
    <scope>NUCLEOTIDE SEQUENCE [LARGE SCALE GENOMIC DNA]</scope>
    <source>
        <strain evidence="3">cv. MN47</strain>
    </source>
</reference>
<keyword evidence="3" id="KW-1185">Reference proteome</keyword>
<dbReference type="Gramene" id="fgenesh2_kg.6__768__AT5G08010.1">
    <property type="protein sequence ID" value="fgenesh2_kg.6__768__AT5G08010.1"/>
    <property type="gene ID" value="fgenesh2_kg.6__768__AT5G08010.1"/>
</dbReference>
<protein>
    <submittedName>
        <fullName evidence="2">Uncharacterized protein</fullName>
    </submittedName>
</protein>
<feature type="coiled-coil region" evidence="1">
    <location>
        <begin position="236"/>
        <end position="306"/>
    </location>
</feature>
<dbReference type="HOGENOM" id="CLU_027300_0_0_1"/>
<dbReference type="GO" id="GO:0008356">
    <property type="term" value="P:asymmetric cell division"/>
    <property type="evidence" value="ECO:0007669"/>
    <property type="project" value="InterPro"/>
</dbReference>
<proteinExistence type="predicted"/>
<evidence type="ECO:0000313" key="2">
    <source>
        <dbReference type="EMBL" id="EFH47560.1"/>
    </source>
</evidence>
<dbReference type="OrthoDB" id="1701885at2759"/>
<evidence type="ECO:0000256" key="1">
    <source>
        <dbReference type="SAM" id="Coils"/>
    </source>
</evidence>
<dbReference type="AlphaFoldDB" id="D7M0P6"/>
<dbReference type="eggNOG" id="ENOG502QWTR">
    <property type="taxonomic scope" value="Eukaryota"/>
</dbReference>
<dbReference type="Proteomes" id="UP000008694">
    <property type="component" value="Unassembled WGS sequence"/>
</dbReference>
<gene>
    <name evidence="2" type="ORF">ARALYDRAFT_487634</name>
</gene>
<keyword evidence="1" id="KW-0175">Coiled coil</keyword>
<dbReference type="PANTHER" id="PTHR33476:SF18">
    <property type="match status" value="1"/>
</dbReference>
<dbReference type="PANTHER" id="PTHR33476">
    <property type="entry name" value="EMB|CAB62613.1"/>
    <property type="match status" value="1"/>
</dbReference>
<dbReference type="EMBL" id="GL348718">
    <property type="protein sequence ID" value="EFH47560.1"/>
    <property type="molecule type" value="Genomic_DNA"/>
</dbReference>
<evidence type="ECO:0000313" key="3">
    <source>
        <dbReference type="Proteomes" id="UP000008694"/>
    </source>
</evidence>
<organism evidence="3">
    <name type="scientific">Arabidopsis lyrata subsp. lyrata</name>
    <name type="common">Lyre-leaved rock-cress</name>
    <dbReference type="NCBI Taxonomy" id="81972"/>
    <lineage>
        <taxon>Eukaryota</taxon>
        <taxon>Viridiplantae</taxon>
        <taxon>Streptophyta</taxon>
        <taxon>Embryophyta</taxon>
        <taxon>Tracheophyta</taxon>
        <taxon>Spermatophyta</taxon>
        <taxon>Magnoliopsida</taxon>
        <taxon>eudicotyledons</taxon>
        <taxon>Gunneridae</taxon>
        <taxon>Pentapetalae</taxon>
        <taxon>rosids</taxon>
        <taxon>malvids</taxon>
        <taxon>Brassicales</taxon>
        <taxon>Brassicaceae</taxon>
        <taxon>Camelineae</taxon>
        <taxon>Arabidopsis</taxon>
    </lineage>
</organism>
<accession>D7M0P6</accession>
<sequence length="571" mass="64863">MDLWLIAATAATGYITKHLQNVSKGKSSSEDLTNVKLESPRYLASNVVRVKKPKEENFEDCFNGETLDLYECGNAYKVEVDSSNEENLGYHDEIRSGSFGNRAFLRRNQRLIKPFSLEKSVMSRLHREKVSMEEYMRSLFPSPCGSVSRPLLVTDGTKVISKKTGDSVSQQVPECGIPQLRKLESSLLYAKRGVGNAKSASRGSDNGIGSNDAVLLLCVGISIGIMSSFVANQTELNKVRAESKQTENLVKEFEDELKRKDSLTVKDDLHNGEKRVENSESVSKIEAELEAELERLEINMTSSNIETKLSDVFELEPEFEVEFAQGVLIDDQVERQRFDETGSNQEWSSNSTPESGNYIVSPRELSLRLLGVINSRYEKRIKELDKALQESQMKVEQLVIESEEKKKPLSRIWETNEVMKYKRDSNLPVSVADTEKNHNPPAEIQPLVMNIEGEALDAFNESYEELMDINDYSEEDYLQCEMQENERQEELSLTSKSSPWSHKDYIKDSSRTSEDVNFSILQDLLGLSDEEEDEMEKHLIKQIVEKTKQGSSAVFNAQKMLFLMEETEQNL</sequence>
<dbReference type="STRING" id="81972.D7M0P6"/>
<feature type="coiled-coil region" evidence="1">
    <location>
        <begin position="374"/>
        <end position="401"/>
    </location>
</feature>
<dbReference type="InterPro" id="IPR040348">
    <property type="entry name" value="POLAR-like"/>
</dbReference>
<name>D7M0P6_ARALL</name>